<dbReference type="GO" id="GO:0009898">
    <property type="term" value="C:cytoplasmic side of plasma membrane"/>
    <property type="evidence" value="ECO:0007669"/>
    <property type="project" value="TreeGrafter"/>
</dbReference>
<dbReference type="EMBL" id="AAVT01000010">
    <property type="protein sequence ID" value="EAW30086.1"/>
    <property type="molecule type" value="Genomic_DNA"/>
</dbReference>
<dbReference type="STRING" id="247633.GP2143_10952"/>
<proteinExistence type="predicted"/>
<organism evidence="4 5">
    <name type="scientific">marine gamma proteobacterium HTCC2143</name>
    <dbReference type="NCBI Taxonomy" id="247633"/>
    <lineage>
        <taxon>Bacteria</taxon>
        <taxon>Pseudomonadati</taxon>
        <taxon>Pseudomonadota</taxon>
        <taxon>Gammaproteobacteria</taxon>
        <taxon>Cellvibrionales</taxon>
        <taxon>Spongiibacteraceae</taxon>
        <taxon>BD1-7 clade</taxon>
    </lineage>
</organism>
<dbReference type="AlphaFoldDB" id="A0YG60"/>
<dbReference type="GO" id="GO:0005829">
    <property type="term" value="C:cytosol"/>
    <property type="evidence" value="ECO:0007669"/>
    <property type="project" value="TreeGrafter"/>
</dbReference>
<dbReference type="SUPFAM" id="SSF52540">
    <property type="entry name" value="P-loop containing nucleoside triphosphate hydrolases"/>
    <property type="match status" value="1"/>
</dbReference>
<dbReference type="PANTHER" id="PTHR43384:SF6">
    <property type="entry name" value="SEPTUM SITE-DETERMINING PROTEIN MIND HOMOLOG, CHLOROPLASTIC"/>
    <property type="match status" value="1"/>
</dbReference>
<dbReference type="Pfam" id="PF10609">
    <property type="entry name" value="ParA"/>
    <property type="match status" value="1"/>
</dbReference>
<evidence type="ECO:0000313" key="4">
    <source>
        <dbReference type="EMBL" id="EAW30086.1"/>
    </source>
</evidence>
<keyword evidence="2" id="KW-0067">ATP-binding</keyword>
<comment type="caution">
    <text evidence="4">The sequence shown here is derived from an EMBL/GenBank/DDBJ whole genome shotgun (WGS) entry which is preliminary data.</text>
</comment>
<feature type="compositionally biased region" description="Basic and acidic residues" evidence="3">
    <location>
        <begin position="277"/>
        <end position="291"/>
    </location>
</feature>
<dbReference type="GO" id="GO:0005524">
    <property type="term" value="F:ATP binding"/>
    <property type="evidence" value="ECO:0007669"/>
    <property type="project" value="UniProtKB-KW"/>
</dbReference>
<dbReference type="InterPro" id="IPR033756">
    <property type="entry name" value="YlxH/NBP35"/>
</dbReference>
<name>A0YG60_9GAMM</name>
<keyword evidence="5" id="KW-1185">Reference proteome</keyword>
<protein>
    <submittedName>
        <fullName evidence="4">Cobyrinic acid a,c-diamide synthase</fullName>
    </submittedName>
</protein>
<dbReference type="eggNOG" id="COG0455">
    <property type="taxonomic scope" value="Bacteria"/>
</dbReference>
<dbReference type="InterPro" id="IPR050625">
    <property type="entry name" value="ParA/MinD_ATPase"/>
</dbReference>
<evidence type="ECO:0000256" key="2">
    <source>
        <dbReference type="ARBA" id="ARBA00022840"/>
    </source>
</evidence>
<dbReference type="GO" id="GO:0051782">
    <property type="term" value="P:negative regulation of cell division"/>
    <property type="evidence" value="ECO:0007669"/>
    <property type="project" value="TreeGrafter"/>
</dbReference>
<accession>A0YG60</accession>
<dbReference type="InterPro" id="IPR033875">
    <property type="entry name" value="FlhG"/>
</dbReference>
<evidence type="ECO:0000256" key="3">
    <source>
        <dbReference type="SAM" id="MobiDB-lite"/>
    </source>
</evidence>
<evidence type="ECO:0000313" key="5">
    <source>
        <dbReference type="Proteomes" id="UP000004931"/>
    </source>
</evidence>
<keyword evidence="1" id="KW-0547">Nucleotide-binding</keyword>
<dbReference type="Gene3D" id="3.40.50.300">
    <property type="entry name" value="P-loop containing nucleotide triphosphate hydrolases"/>
    <property type="match status" value="1"/>
</dbReference>
<dbReference type="CDD" id="cd02038">
    <property type="entry name" value="FlhG-like"/>
    <property type="match status" value="1"/>
</dbReference>
<gene>
    <name evidence="4" type="ORF">GP2143_10952</name>
</gene>
<evidence type="ECO:0000256" key="1">
    <source>
        <dbReference type="ARBA" id="ARBA00022741"/>
    </source>
</evidence>
<dbReference type="Proteomes" id="UP000004931">
    <property type="component" value="Unassembled WGS sequence"/>
</dbReference>
<dbReference type="InterPro" id="IPR027417">
    <property type="entry name" value="P-loop_NTPase"/>
</dbReference>
<feature type="region of interest" description="Disordered" evidence="3">
    <location>
        <begin position="277"/>
        <end position="302"/>
    </location>
</feature>
<dbReference type="PANTHER" id="PTHR43384">
    <property type="entry name" value="SEPTUM SITE-DETERMINING PROTEIN MIND HOMOLOG, CHLOROPLASTIC-RELATED"/>
    <property type="match status" value="1"/>
</dbReference>
<dbReference type="OrthoDB" id="9816297at2"/>
<dbReference type="GO" id="GO:0016887">
    <property type="term" value="F:ATP hydrolysis activity"/>
    <property type="evidence" value="ECO:0007669"/>
    <property type="project" value="TreeGrafter"/>
</dbReference>
<reference evidence="4 5" key="1">
    <citation type="journal article" date="2010" name="J. Bacteriol.">
        <title>Genome sequence of the oligotrophic marine Gammaproteobacterium HTCC2143, isolated from the Oregon Coast.</title>
        <authorList>
            <person name="Oh H.M."/>
            <person name="Kang I."/>
            <person name="Ferriera S."/>
            <person name="Giovannoni S.J."/>
            <person name="Cho J.C."/>
        </authorList>
    </citation>
    <scope>NUCLEOTIDE SEQUENCE [LARGE SCALE GENOMIC DNA]</scope>
    <source>
        <strain evidence="4 5">HTCC2143</strain>
    </source>
</reference>
<sequence>MQAAQISKDSETGLPRVIAISSGKGGVGKSSIAVNIGISLAKTGAKVCLLDADTGLANANILLGLTPEFSLEHVLYGAKPIEEVMLDGPHGLKIIPGANGISECVSLHPRQQLRLTRELSRIEGDFDFLLIDTAAGIAETTLDFISAAHHTLVVITPEPTSLTDAFSLIKLLKRRRSKLQFHVVVNMCSSISQAKEVFNRFRAAVDKYIGVQSDYLGYLRRDESMRVAVELQNPVTMFADTDPSCRSFTRLAADLDQVTRAVPHAESFSGYWQRQFRDRRSGPDLPDKRSGPDGASKAENFETRDSDYLAELRSRTLLLIEQGNAAPELISKLLQESVNAYVNRHHESPVDVIETIEQLLSSPSRSDSLMREIANRVKPWIDLTSSPPTGELLGHLPAPQIVLDDVAELFENNQALPAKNNSAPLPEVEVPILAAEVDVSQPRVRESDSGDDSYEMVKIESSSVRTHIYDASRFGSQDHLLDLLQRAKGKHQSLQDLLGALT</sequence>